<accession>A0A1C4XUG6</accession>
<evidence type="ECO:0000313" key="2">
    <source>
        <dbReference type="EMBL" id="SCF12100.1"/>
    </source>
</evidence>
<dbReference type="EMBL" id="FMCW01000030">
    <property type="protein sequence ID" value="SCF12100.1"/>
    <property type="molecule type" value="Genomic_DNA"/>
</dbReference>
<gene>
    <name evidence="2" type="ORF">GA0070558_13011</name>
</gene>
<dbReference type="Proteomes" id="UP000199375">
    <property type="component" value="Unassembled WGS sequence"/>
</dbReference>
<dbReference type="AlphaFoldDB" id="A0A1C4XUG6"/>
<organism evidence="2 3">
    <name type="scientific">Micromonospora haikouensis</name>
    <dbReference type="NCBI Taxonomy" id="686309"/>
    <lineage>
        <taxon>Bacteria</taxon>
        <taxon>Bacillati</taxon>
        <taxon>Actinomycetota</taxon>
        <taxon>Actinomycetes</taxon>
        <taxon>Micromonosporales</taxon>
        <taxon>Micromonosporaceae</taxon>
        <taxon>Micromonospora</taxon>
    </lineage>
</organism>
<protein>
    <recommendedName>
        <fullName evidence="4">Transposase</fullName>
    </recommendedName>
</protein>
<reference evidence="2 3" key="1">
    <citation type="submission" date="2016-06" db="EMBL/GenBank/DDBJ databases">
        <authorList>
            <person name="Kjaerup R.B."/>
            <person name="Dalgaard T.S."/>
            <person name="Juul-Madsen H.R."/>
        </authorList>
    </citation>
    <scope>NUCLEOTIDE SEQUENCE [LARGE SCALE GENOMIC DNA]</scope>
    <source>
        <strain evidence="2 3">DSM 45626</strain>
    </source>
</reference>
<proteinExistence type="predicted"/>
<sequence>MDVAGRTDLTPPADQPRAPRRRPATARCGVAFQRTKTWKESPDPEREAKLDRIEEVLDRFPDRVFAFDELGPLGIRPTAGSGWARQKHPDRMPATFRRTHGVRYLHGCYSITASQQRSLIQPGGRLSGRITRVSAMRATTFI</sequence>
<evidence type="ECO:0000256" key="1">
    <source>
        <dbReference type="SAM" id="MobiDB-lite"/>
    </source>
</evidence>
<evidence type="ECO:0008006" key="4">
    <source>
        <dbReference type="Google" id="ProtNLM"/>
    </source>
</evidence>
<name>A0A1C4XUG6_9ACTN</name>
<evidence type="ECO:0000313" key="3">
    <source>
        <dbReference type="Proteomes" id="UP000199375"/>
    </source>
</evidence>
<feature type="region of interest" description="Disordered" evidence="1">
    <location>
        <begin position="1"/>
        <end position="26"/>
    </location>
</feature>